<protein>
    <submittedName>
        <fullName evidence="2">Glycosyl transferase</fullName>
    </submittedName>
</protein>
<keyword evidence="2" id="KW-0808">Transferase</keyword>
<dbReference type="EMBL" id="CP013928">
    <property type="protein sequence ID" value="AMJ79927.1"/>
    <property type="molecule type" value="Genomic_DNA"/>
</dbReference>
<evidence type="ECO:0000313" key="3">
    <source>
        <dbReference type="Proteomes" id="UP000061468"/>
    </source>
</evidence>
<dbReference type="PANTHER" id="PTHR43179">
    <property type="entry name" value="RHAMNOSYLTRANSFERASE WBBL"/>
    <property type="match status" value="1"/>
</dbReference>
<reference evidence="2 3" key="1">
    <citation type="submission" date="2015-12" db="EMBL/GenBank/DDBJ databases">
        <title>Intraspecies pangenome expansion in the marine bacterium Alteromonas.</title>
        <authorList>
            <person name="Lopez-Perez M."/>
            <person name="Rodriguez-Valera F."/>
        </authorList>
    </citation>
    <scope>NUCLEOTIDE SEQUENCE [LARGE SCALE GENOMIC DNA]</scope>
    <source>
        <strain evidence="2 3">UM8</strain>
    </source>
</reference>
<dbReference type="RefSeq" id="WP_015068191.1">
    <property type="nucleotide sequence ID" value="NZ_CP013928.1"/>
</dbReference>
<dbReference type="Gene3D" id="3.90.550.10">
    <property type="entry name" value="Spore Coat Polysaccharide Biosynthesis Protein SpsA, Chain A"/>
    <property type="match status" value="1"/>
</dbReference>
<dbReference type="Proteomes" id="UP000061468">
    <property type="component" value="Chromosome"/>
</dbReference>
<dbReference type="InterPro" id="IPR029044">
    <property type="entry name" value="Nucleotide-diphossugar_trans"/>
</dbReference>
<dbReference type="InterPro" id="IPR001173">
    <property type="entry name" value="Glyco_trans_2-like"/>
</dbReference>
<dbReference type="AlphaFoldDB" id="A0AAC9AE62"/>
<evidence type="ECO:0000259" key="1">
    <source>
        <dbReference type="Pfam" id="PF00535"/>
    </source>
</evidence>
<dbReference type="PANTHER" id="PTHR43179:SF7">
    <property type="entry name" value="RHAMNOSYLTRANSFERASE WBBL"/>
    <property type="match status" value="1"/>
</dbReference>
<name>A0AAC9AE62_9ALTE</name>
<sequence length="572" mass="64121">MKKFAMLTVKGAVGLVPRAVRNKLKSNHKLTEFYSRSLQRSGLFYGFPSEKKRMAMYSAYLTHQNHRLQNLASIDEGARETSVVIIGIQKLSLTLASLNRVGIENERIFVVSEQDIEASVHCFTTISDAVNSISPSCRLLFLNSGDTIAKDSFELFLRCDSSADLVYCDTDKVDVKARRVSPHFLPDWNPDLQLSTGYVFTGVICRANLIHSNSIASSSIAGLVAELWVKQPQLSVEHIPYTLIHRSFNKTAITNGLTDIRKVLECATHAISSYNEELVVNHVQWPIESEPLVSLIIPTKNGKSLVKACIESILEKTVYQNYEILLIDNGSDETESLEYFAKLNKHPKVRVLSYPGEFNYSAINNFGVQHASKKSRLIGLINNDIEVINPYWLSSMVGHALRDDVGCVGAKLLYSDGRIQHAGVVLGYGGGAGHAHKYFPRYHPGYMKRLIATQNYSAVTAACLLVKKSLFLDVGGLNDKDLTVAFNDVDFCLRIKETGVRNVYCAEAELYHHESVSRGLDHAPEKAARFNRELEYLKKQWGKYIEHDPAYSPNLTLMRENFSIKVKEEFSS</sequence>
<feature type="domain" description="Glycosyltransferase 2-like" evidence="1">
    <location>
        <begin position="294"/>
        <end position="439"/>
    </location>
</feature>
<gene>
    <name evidence="2" type="ORF">AV942_17375</name>
</gene>
<dbReference type="SUPFAM" id="SSF53448">
    <property type="entry name" value="Nucleotide-diphospho-sugar transferases"/>
    <property type="match status" value="1"/>
</dbReference>
<organism evidence="2 3">
    <name type="scientific">Alteromonas mediterranea</name>
    <dbReference type="NCBI Taxonomy" id="314275"/>
    <lineage>
        <taxon>Bacteria</taxon>
        <taxon>Pseudomonadati</taxon>
        <taxon>Pseudomonadota</taxon>
        <taxon>Gammaproteobacteria</taxon>
        <taxon>Alteromonadales</taxon>
        <taxon>Alteromonadaceae</taxon>
        <taxon>Alteromonas/Salinimonas group</taxon>
        <taxon>Alteromonas</taxon>
    </lineage>
</organism>
<evidence type="ECO:0000313" key="2">
    <source>
        <dbReference type="EMBL" id="AMJ79927.1"/>
    </source>
</evidence>
<proteinExistence type="predicted"/>
<dbReference type="Pfam" id="PF00535">
    <property type="entry name" value="Glycos_transf_2"/>
    <property type="match status" value="1"/>
</dbReference>
<dbReference type="CDD" id="cd04186">
    <property type="entry name" value="GT_2_like_c"/>
    <property type="match status" value="1"/>
</dbReference>
<dbReference type="GO" id="GO:0016740">
    <property type="term" value="F:transferase activity"/>
    <property type="evidence" value="ECO:0007669"/>
    <property type="project" value="UniProtKB-KW"/>
</dbReference>
<accession>A0AAC9AE62</accession>